<name>A0A1G7MWB0_THETY</name>
<proteinExistence type="predicted"/>
<evidence type="ECO:0000313" key="2">
    <source>
        <dbReference type="Proteomes" id="UP000183404"/>
    </source>
</evidence>
<evidence type="ECO:0000313" key="1">
    <source>
        <dbReference type="EMBL" id="SDF66002.1"/>
    </source>
</evidence>
<dbReference type="Proteomes" id="UP000183404">
    <property type="component" value="Unassembled WGS sequence"/>
</dbReference>
<dbReference type="Pfam" id="PF11213">
    <property type="entry name" value="DUF3006"/>
    <property type="match status" value="1"/>
</dbReference>
<accession>A0A1G7MWB0</accession>
<sequence>MSKKLYNFCIIDRFEGDWAVIEYNNKFFDFPKELLPKDAKESDVLRFNVEVDIEETEKRKKAVENLAEDLFTEE</sequence>
<gene>
    <name evidence="1" type="ORF">SAMN04244560_01038</name>
</gene>
<evidence type="ECO:0008006" key="3">
    <source>
        <dbReference type="Google" id="ProtNLM"/>
    </source>
</evidence>
<dbReference type="EMBL" id="FNBS01000019">
    <property type="protein sequence ID" value="SDF66002.1"/>
    <property type="molecule type" value="Genomic_DNA"/>
</dbReference>
<protein>
    <recommendedName>
        <fullName evidence="3">DUF3006 domain-containing protein</fullName>
    </recommendedName>
</protein>
<dbReference type="InterPro" id="IPR021377">
    <property type="entry name" value="DUF3006"/>
</dbReference>
<organism evidence="1 2">
    <name type="scientific">Thermoanaerobacter thermohydrosulfuricus</name>
    <name type="common">Clostridium thermohydrosulfuricum</name>
    <dbReference type="NCBI Taxonomy" id="1516"/>
    <lineage>
        <taxon>Bacteria</taxon>
        <taxon>Bacillati</taxon>
        <taxon>Bacillota</taxon>
        <taxon>Clostridia</taxon>
        <taxon>Thermoanaerobacterales</taxon>
        <taxon>Thermoanaerobacteraceae</taxon>
        <taxon>Thermoanaerobacter</taxon>
    </lineage>
</organism>
<reference evidence="1 2" key="1">
    <citation type="submission" date="2016-10" db="EMBL/GenBank/DDBJ databases">
        <authorList>
            <person name="de Groot N.N."/>
        </authorList>
    </citation>
    <scope>NUCLEOTIDE SEQUENCE [LARGE SCALE GENOMIC DNA]</scope>
    <source>
        <strain evidence="1 2">DSM 569</strain>
    </source>
</reference>
<dbReference type="Gene3D" id="6.20.120.50">
    <property type="match status" value="1"/>
</dbReference>
<dbReference type="RefSeq" id="WP_074592453.1">
    <property type="nucleotide sequence ID" value="NZ_FNBS01000019.1"/>
</dbReference>
<dbReference type="AlphaFoldDB" id="A0A1G7MWB0"/>